<dbReference type="GO" id="GO:1901982">
    <property type="term" value="F:maltose binding"/>
    <property type="evidence" value="ECO:0007669"/>
    <property type="project" value="TreeGrafter"/>
</dbReference>
<evidence type="ECO:0000256" key="4">
    <source>
        <dbReference type="SAM" id="SignalP"/>
    </source>
</evidence>
<proteinExistence type="inferred from homology"/>
<protein>
    <submittedName>
        <fullName evidence="5">Extracellular solute-binding protein</fullName>
    </submittedName>
</protein>
<organism evidence="5 6">
    <name type="scientific">Streptomyces antnestii</name>
    <dbReference type="NCBI Taxonomy" id="2494256"/>
    <lineage>
        <taxon>Bacteria</taxon>
        <taxon>Bacillati</taxon>
        <taxon>Actinomycetota</taxon>
        <taxon>Actinomycetes</taxon>
        <taxon>Kitasatosporales</taxon>
        <taxon>Streptomycetaceae</taxon>
        <taxon>Streptomyces</taxon>
    </lineage>
</organism>
<dbReference type="PROSITE" id="PS51257">
    <property type="entry name" value="PROKAR_LIPOPROTEIN"/>
    <property type="match status" value="1"/>
</dbReference>
<keyword evidence="3 4" id="KW-0732">Signal</keyword>
<dbReference type="RefSeq" id="WP_127827032.1">
    <property type="nucleotide sequence ID" value="NZ_RZYA01000002.1"/>
</dbReference>
<evidence type="ECO:0000313" key="5">
    <source>
        <dbReference type="EMBL" id="RVU27876.1"/>
    </source>
</evidence>
<keyword evidence="6" id="KW-1185">Reference proteome</keyword>
<dbReference type="GO" id="GO:0015768">
    <property type="term" value="P:maltose transport"/>
    <property type="evidence" value="ECO:0007669"/>
    <property type="project" value="TreeGrafter"/>
</dbReference>
<dbReference type="GO" id="GO:0055052">
    <property type="term" value="C:ATP-binding cassette (ABC) transporter complex, substrate-binding subunit-containing"/>
    <property type="evidence" value="ECO:0007669"/>
    <property type="project" value="TreeGrafter"/>
</dbReference>
<feature type="chain" id="PRO_5019144737" evidence="4">
    <location>
        <begin position="24"/>
        <end position="449"/>
    </location>
</feature>
<dbReference type="EMBL" id="RZYA01000002">
    <property type="protein sequence ID" value="RVU27876.1"/>
    <property type="molecule type" value="Genomic_DNA"/>
</dbReference>
<dbReference type="OrthoDB" id="8663148at2"/>
<feature type="signal peptide" evidence="4">
    <location>
        <begin position="1"/>
        <end position="23"/>
    </location>
</feature>
<evidence type="ECO:0000256" key="3">
    <source>
        <dbReference type="ARBA" id="ARBA00022729"/>
    </source>
</evidence>
<keyword evidence="2" id="KW-0813">Transport</keyword>
<dbReference type="SUPFAM" id="SSF53850">
    <property type="entry name" value="Periplasmic binding protein-like II"/>
    <property type="match status" value="1"/>
</dbReference>
<evidence type="ECO:0000256" key="2">
    <source>
        <dbReference type="ARBA" id="ARBA00022448"/>
    </source>
</evidence>
<dbReference type="InterPro" id="IPR006059">
    <property type="entry name" value="SBP"/>
</dbReference>
<comment type="caution">
    <text evidence="5">The sequence shown here is derived from an EMBL/GenBank/DDBJ whole genome shotgun (WGS) entry which is preliminary data.</text>
</comment>
<dbReference type="Proteomes" id="UP000283128">
    <property type="component" value="Unassembled WGS sequence"/>
</dbReference>
<dbReference type="PANTHER" id="PTHR30061:SF50">
    <property type="entry name" value="MALTOSE_MALTODEXTRIN-BINDING PERIPLASMIC PROTEIN"/>
    <property type="match status" value="1"/>
</dbReference>
<name>A0A437Q035_9ACTN</name>
<dbReference type="AlphaFoldDB" id="A0A437Q035"/>
<dbReference type="GO" id="GO:0042956">
    <property type="term" value="P:maltodextrin transmembrane transport"/>
    <property type="evidence" value="ECO:0007669"/>
    <property type="project" value="TreeGrafter"/>
</dbReference>
<dbReference type="Pfam" id="PF01547">
    <property type="entry name" value="SBP_bac_1"/>
    <property type="match status" value="1"/>
</dbReference>
<evidence type="ECO:0000256" key="1">
    <source>
        <dbReference type="ARBA" id="ARBA00008520"/>
    </source>
</evidence>
<evidence type="ECO:0000313" key="6">
    <source>
        <dbReference type="Proteomes" id="UP000283128"/>
    </source>
</evidence>
<reference evidence="5 6" key="1">
    <citation type="submission" date="2019-01" db="EMBL/GenBank/DDBJ databases">
        <title>Genome sequences of Streptomyces and Rhizobium isolates collected from root and soil.</title>
        <authorList>
            <person name="Chhettri S."/>
            <person name="Sevigny J.L."/>
            <person name="Sen A."/>
            <person name="Ennis N."/>
            <person name="Tisa L."/>
        </authorList>
    </citation>
    <scope>NUCLEOTIDE SEQUENCE [LARGE SCALE GENOMIC DNA]</scope>
    <source>
        <strain evidence="5 6">San01</strain>
    </source>
</reference>
<sequence length="449" mass="47323">MHAIRRTTARTALAAAIATVMFAAGCGQKIDGDKKTGQAGGKGADIGAAAKSEKRVDYWSTWGESEPQAKIFKARATAFTKATGIAVNIKYLGRSGNKVLPQAITSGNGPDLFDGGSDHIAADEAQHLTQSVDGVLKLPVPGENGKSVSDVLPANVLKSAQDKDGRLIVVPHTLISTAIWYDKARTPAIAKDKPKTWSDFLALLDKEKAAGKTPIAQDGLVNSYNVYWFYWLMMRHGGPGSLVGLSTDAKNWDSPAVLKAAKDVARLAKGGYFQSGYMGTKYPAAQNDWAQGKGALNINGTWLAAETKPQAPADAAPDSFPFPAVPGGHDSVEIGSLGWELSAKAKHPNAAKLFLSYLVQKAVSEQISRTALNIPARQDTPAPVALKSAQAAMVSAKETNTTYDGATANSAWWNNVLLPLDDKLLGGKISPSAFVAEGRKKTADALANG</sequence>
<comment type="similarity">
    <text evidence="1">Belongs to the bacterial solute-binding protein 1 family.</text>
</comment>
<dbReference type="Gene3D" id="3.40.190.10">
    <property type="entry name" value="Periplasmic binding protein-like II"/>
    <property type="match status" value="2"/>
</dbReference>
<accession>A0A437Q035</accession>
<gene>
    <name evidence="5" type="ORF">EOT10_06220</name>
</gene>
<dbReference type="PANTHER" id="PTHR30061">
    <property type="entry name" value="MALTOSE-BINDING PERIPLASMIC PROTEIN"/>
    <property type="match status" value="1"/>
</dbReference>